<evidence type="ECO:0000313" key="4">
    <source>
        <dbReference type="Proteomes" id="UP000290545"/>
    </source>
</evidence>
<name>A0A4Q1D7R2_9BACT</name>
<dbReference type="PANTHER" id="PTHR35174:SF1">
    <property type="entry name" value="BLL0086 PROTEIN"/>
    <property type="match status" value="1"/>
</dbReference>
<comment type="similarity">
    <text evidence="1">Belongs to the YciI family.</text>
</comment>
<dbReference type="Gene3D" id="3.30.70.1060">
    <property type="entry name" value="Dimeric alpha+beta barrel"/>
    <property type="match status" value="1"/>
</dbReference>
<protein>
    <submittedName>
        <fullName evidence="3">Transcription initiation protein</fullName>
    </submittedName>
</protein>
<feature type="domain" description="YCII-related" evidence="2">
    <location>
        <begin position="21"/>
        <end position="112"/>
    </location>
</feature>
<sequence length="118" mass="12925">MKEFVLIFRNSVDPASKLSPEQMQQLLNDWMNWMGGIAAQDKLADKGNRLSMTESKTIAPGDIVTDGPYTEVKEFINGFIVVKAVTIDEAVTLAKGCPILNIGGKVEVRKVVTPEDNS</sequence>
<proteinExistence type="inferred from homology"/>
<dbReference type="InterPro" id="IPR005545">
    <property type="entry name" value="YCII"/>
</dbReference>
<keyword evidence="4" id="KW-1185">Reference proteome</keyword>
<organism evidence="3 4">
    <name type="scientific">Filimonas effusa</name>
    <dbReference type="NCBI Taxonomy" id="2508721"/>
    <lineage>
        <taxon>Bacteria</taxon>
        <taxon>Pseudomonadati</taxon>
        <taxon>Bacteroidota</taxon>
        <taxon>Chitinophagia</taxon>
        <taxon>Chitinophagales</taxon>
        <taxon>Chitinophagaceae</taxon>
        <taxon>Filimonas</taxon>
    </lineage>
</organism>
<gene>
    <name evidence="3" type="ORF">ESB13_00405</name>
</gene>
<dbReference type="AlphaFoldDB" id="A0A4Q1D7R2"/>
<dbReference type="PANTHER" id="PTHR35174">
    <property type="entry name" value="BLL7171 PROTEIN-RELATED"/>
    <property type="match status" value="1"/>
</dbReference>
<comment type="caution">
    <text evidence="3">The sequence shown here is derived from an EMBL/GenBank/DDBJ whole genome shotgun (WGS) entry which is preliminary data.</text>
</comment>
<dbReference type="Pfam" id="PF03795">
    <property type="entry name" value="YCII"/>
    <property type="match status" value="1"/>
</dbReference>
<evidence type="ECO:0000259" key="2">
    <source>
        <dbReference type="Pfam" id="PF03795"/>
    </source>
</evidence>
<dbReference type="Proteomes" id="UP000290545">
    <property type="component" value="Unassembled WGS sequence"/>
</dbReference>
<dbReference type="InterPro" id="IPR011008">
    <property type="entry name" value="Dimeric_a/b-barrel"/>
</dbReference>
<evidence type="ECO:0000256" key="1">
    <source>
        <dbReference type="ARBA" id="ARBA00007689"/>
    </source>
</evidence>
<dbReference type="RefSeq" id="WP_129001074.1">
    <property type="nucleotide sequence ID" value="NZ_SDHZ01000001.1"/>
</dbReference>
<dbReference type="EMBL" id="SDHZ01000001">
    <property type="protein sequence ID" value="RXK85322.1"/>
    <property type="molecule type" value="Genomic_DNA"/>
</dbReference>
<reference evidence="3 4" key="1">
    <citation type="submission" date="2019-01" db="EMBL/GenBank/DDBJ databases">
        <title>Filimonas sp. strain TTM-71.</title>
        <authorList>
            <person name="Chen W.-M."/>
        </authorList>
    </citation>
    <scope>NUCLEOTIDE SEQUENCE [LARGE SCALE GENOMIC DNA]</scope>
    <source>
        <strain evidence="3 4">TTM-71</strain>
    </source>
</reference>
<evidence type="ECO:0000313" key="3">
    <source>
        <dbReference type="EMBL" id="RXK85322.1"/>
    </source>
</evidence>
<dbReference type="SUPFAM" id="SSF54909">
    <property type="entry name" value="Dimeric alpha+beta barrel"/>
    <property type="match status" value="1"/>
</dbReference>
<dbReference type="OrthoDB" id="7782105at2"/>
<accession>A0A4Q1D7R2</accession>